<dbReference type="eggNOG" id="COG2854">
    <property type="taxonomic scope" value="Bacteria"/>
</dbReference>
<dbReference type="InterPro" id="IPR017842">
    <property type="entry name" value="Hopanoid_biosyn-assoc_HpnM"/>
</dbReference>
<dbReference type="InterPro" id="IPR008869">
    <property type="entry name" value="MlaC/ttg2D"/>
</dbReference>
<accession>H6SJ89</accession>
<protein>
    <submittedName>
        <fullName evidence="1">Toluene tolerance</fullName>
    </submittedName>
</protein>
<dbReference type="PATRIC" id="fig|1150469.3.peg.1609"/>
<dbReference type="PANTHER" id="PTHR36573">
    <property type="entry name" value="INTERMEMBRANE PHOSPHOLIPID TRANSPORT SYSTEM BINDING PROTEIN MLAC"/>
    <property type="match status" value="1"/>
</dbReference>
<dbReference type="Proteomes" id="UP000033220">
    <property type="component" value="Chromosome DSM 122"/>
</dbReference>
<sequence length="281" mass="30252">MVPRYEPPRWRGARAFCLLQTRRFPARRQQGKPVWCGLNVALLPDCRNLLAGIHSSFPWKGVRLMSRVFIPLRGRGFLAGAILCLLCPVPGATLAADPSKIEAASVIAPVEQFHAVLLQVMRDAAALGPEGRRSRIDPQARATFDFARMARLIAGPTGRAASEAQQARFAEAFATLSIATYASRFKGWSGQSFETLGTESGPRGTTLVLTRINMPQGEPVALTYVVVTGDDGTPRVTDILLKGSVSELSVKRSDYAALLQAGDLDALSAALEKQAQALLAP</sequence>
<evidence type="ECO:0000313" key="2">
    <source>
        <dbReference type="Proteomes" id="UP000033220"/>
    </source>
</evidence>
<dbReference type="Pfam" id="PF05494">
    <property type="entry name" value="MlaC"/>
    <property type="match status" value="1"/>
</dbReference>
<proteinExistence type="predicted"/>
<organism evidence="1 2">
    <name type="scientific">Pararhodospirillum photometricum DSM 122</name>
    <dbReference type="NCBI Taxonomy" id="1150469"/>
    <lineage>
        <taxon>Bacteria</taxon>
        <taxon>Pseudomonadati</taxon>
        <taxon>Pseudomonadota</taxon>
        <taxon>Alphaproteobacteria</taxon>
        <taxon>Rhodospirillales</taxon>
        <taxon>Rhodospirillaceae</taxon>
        <taxon>Pararhodospirillum</taxon>
    </lineage>
</organism>
<dbReference type="InterPro" id="IPR042245">
    <property type="entry name" value="Tgt2/MlaC_sf"/>
</dbReference>
<reference evidence="1 2" key="1">
    <citation type="submission" date="2012-02" db="EMBL/GenBank/DDBJ databases">
        <title>Shotgun genome sequence of Phaeospirillum photometricum DSM 122.</title>
        <authorList>
            <person name="Duquesne K."/>
            <person name="Sturgis J."/>
        </authorList>
    </citation>
    <scope>NUCLEOTIDE SEQUENCE [LARGE SCALE GENOMIC DNA]</scope>
    <source>
        <strain evidence="2">DSM122</strain>
    </source>
</reference>
<dbReference type="PANTHER" id="PTHR36573:SF1">
    <property type="entry name" value="INTERMEMBRANE PHOSPHOLIPID TRANSPORT SYSTEM BINDING PROTEIN MLAC"/>
    <property type="match status" value="1"/>
</dbReference>
<gene>
    <name evidence="1" type="ORF">RSPPHO_01428</name>
</gene>
<dbReference type="NCBIfam" id="TIGR03481">
    <property type="entry name" value="HpnM"/>
    <property type="match status" value="1"/>
</dbReference>
<keyword evidence="2" id="KW-1185">Reference proteome</keyword>
<dbReference type="Gene3D" id="3.10.450.710">
    <property type="entry name" value="Tgt2/MlaC"/>
    <property type="match status" value="1"/>
</dbReference>
<dbReference type="AlphaFoldDB" id="H6SJ89"/>
<dbReference type="EMBL" id="HE663493">
    <property type="protein sequence ID" value="CCG08054.1"/>
    <property type="molecule type" value="Genomic_DNA"/>
</dbReference>
<dbReference type="HOGENOM" id="CLU_990008_0_0_5"/>
<evidence type="ECO:0000313" key="1">
    <source>
        <dbReference type="EMBL" id="CCG08054.1"/>
    </source>
</evidence>
<dbReference type="STRING" id="1150469.RSPPHO_01428"/>
<dbReference type="KEGG" id="rpm:RSPPHO_01428"/>
<name>H6SJ89_PARPM</name>